<dbReference type="EMBL" id="CP048020">
    <property type="protein sequence ID" value="QHX44351.1"/>
    <property type="molecule type" value="Genomic_DNA"/>
</dbReference>
<reference evidence="1 2" key="1">
    <citation type="submission" date="2020-01" db="EMBL/GenBank/DDBJ databases">
        <title>Complete genome sequence of a human oral phylogroup 1 Treponema sp. strain ATCC 700766, originally isolated from periodontitis dental plaque.</title>
        <authorList>
            <person name="Chan Y."/>
            <person name="Huo Y.-B."/>
            <person name="Yu X.-L."/>
            <person name="Zeng H."/>
            <person name="Leung W.-K."/>
            <person name="Watt R.M."/>
        </authorList>
    </citation>
    <scope>NUCLEOTIDE SEQUENCE [LARGE SCALE GENOMIC DNA]</scope>
    <source>
        <strain evidence="1 2">OMZ 804</strain>
    </source>
</reference>
<dbReference type="RefSeq" id="WP_162664625.1">
    <property type="nucleotide sequence ID" value="NZ_CP048020.1"/>
</dbReference>
<sequence>MLPHAYVEAALARHAAPCLAGIKPANLVSFPSTDIQWCDTYNEMLNEQGIYFTPLCVCENRTQVLVYRKDLLTCLCFQPQVAVALRYFGYLPECGLDAIIMRLKERMSDFIGTRSREQEKSFPHEIGLFLGYPADDVMQYVKTGGQNCLFCGYWKVYSNPEQALQVFHQYTECKERFALQIKSGMTIFEIVCAA</sequence>
<dbReference type="AlphaFoldDB" id="A0A6P1Y3U4"/>
<dbReference type="InterPro" id="IPR024523">
    <property type="entry name" value="DUF3793"/>
</dbReference>
<dbReference type="Pfam" id="PF12672">
    <property type="entry name" value="DUF3793"/>
    <property type="match status" value="1"/>
</dbReference>
<protein>
    <submittedName>
        <fullName evidence="1">DUF3793 family protein</fullName>
    </submittedName>
</protein>
<evidence type="ECO:0000313" key="1">
    <source>
        <dbReference type="EMBL" id="QHX44351.1"/>
    </source>
</evidence>
<dbReference type="KEGG" id="trz:GWP43_13780"/>
<organism evidence="1 2">
    <name type="scientific">Treponema vincentii</name>
    <dbReference type="NCBI Taxonomy" id="69710"/>
    <lineage>
        <taxon>Bacteria</taxon>
        <taxon>Pseudomonadati</taxon>
        <taxon>Spirochaetota</taxon>
        <taxon>Spirochaetia</taxon>
        <taxon>Spirochaetales</taxon>
        <taxon>Treponemataceae</taxon>
        <taxon>Treponema</taxon>
    </lineage>
</organism>
<accession>A0A6P1Y3U4</accession>
<gene>
    <name evidence="1" type="ORF">GWP43_13780</name>
</gene>
<dbReference type="Proteomes" id="UP000464374">
    <property type="component" value="Chromosome"/>
</dbReference>
<evidence type="ECO:0000313" key="2">
    <source>
        <dbReference type="Proteomes" id="UP000464374"/>
    </source>
</evidence>
<name>A0A6P1Y3U4_9SPIR</name>
<proteinExistence type="predicted"/>